<dbReference type="EMBL" id="ACVI01000034">
    <property type="protein sequence ID" value="EET87253.1"/>
    <property type="molecule type" value="Genomic_DNA"/>
</dbReference>
<gene>
    <name evidence="2" type="ORF">CcarbDRAFT_2320</name>
</gene>
<feature type="transmembrane region" description="Helical" evidence="1">
    <location>
        <begin position="44"/>
        <end position="61"/>
    </location>
</feature>
<dbReference type="OrthoDB" id="2074929at2"/>
<protein>
    <submittedName>
        <fullName evidence="2">Uncharacterized protein</fullName>
    </submittedName>
</protein>
<keyword evidence="1" id="KW-1133">Transmembrane helix</keyword>
<evidence type="ECO:0000256" key="1">
    <source>
        <dbReference type="SAM" id="Phobius"/>
    </source>
</evidence>
<dbReference type="KEGG" id="cck:Ccar_24565"/>
<feature type="transmembrane region" description="Helical" evidence="1">
    <location>
        <begin position="68"/>
        <end position="85"/>
    </location>
</feature>
<feature type="transmembrane region" description="Helical" evidence="1">
    <location>
        <begin position="12"/>
        <end position="32"/>
    </location>
</feature>
<sequence length="122" mass="14350">MDKSRPLGMTLIGYCCIFNAIVTMLMPFNTVMELFGLQSVPENLVKILVSITIFIIAYGYLSLKKWSYWLMIAYNVYFLTVNILAYQQYQNQQFCVSVIFSIIALSYILMKKRCFYNRRLSF</sequence>
<evidence type="ECO:0000313" key="2">
    <source>
        <dbReference type="EMBL" id="EET87253.1"/>
    </source>
</evidence>
<feature type="transmembrane region" description="Helical" evidence="1">
    <location>
        <begin position="91"/>
        <end position="110"/>
    </location>
</feature>
<accession>C6PU53</accession>
<keyword evidence="1" id="KW-0812">Transmembrane</keyword>
<dbReference type="PATRIC" id="fig|536227.13.peg.5079"/>
<comment type="caution">
    <text evidence="2">The sequence shown here is derived from an EMBL/GenBank/DDBJ whole genome shotgun (WGS) entry which is preliminary data.</text>
</comment>
<organism evidence="2 3">
    <name type="scientific">Clostridium carboxidivorans P7</name>
    <dbReference type="NCBI Taxonomy" id="536227"/>
    <lineage>
        <taxon>Bacteria</taxon>
        <taxon>Bacillati</taxon>
        <taxon>Bacillota</taxon>
        <taxon>Clostridia</taxon>
        <taxon>Eubacteriales</taxon>
        <taxon>Clostridiaceae</taxon>
        <taxon>Clostridium</taxon>
    </lineage>
</organism>
<dbReference type="RefSeq" id="WP_007061205.1">
    <property type="nucleotide sequence ID" value="NZ_ACVI01000034.1"/>
</dbReference>
<reference evidence="2 3" key="1">
    <citation type="submission" date="2009-06" db="EMBL/GenBank/DDBJ databases">
        <title>The draft genome of Clostridium carboxidivorans P7.</title>
        <authorList>
            <consortium name="US DOE Joint Genome Institute (JGI-PGF)"/>
            <person name="Lucas S."/>
            <person name="Copeland A."/>
            <person name="Lapidus A."/>
            <person name="Glavina del Rio T."/>
            <person name="Tice H."/>
            <person name="Bruce D."/>
            <person name="Goodwin L."/>
            <person name="Pitluck S."/>
            <person name="Larimer F."/>
            <person name="Land M.L."/>
            <person name="Hauser L."/>
            <person name="Hemme C.L."/>
        </authorList>
    </citation>
    <scope>NUCLEOTIDE SEQUENCE [LARGE SCALE GENOMIC DNA]</scope>
    <source>
        <strain evidence="2 3">P7</strain>
    </source>
</reference>
<dbReference type="AlphaFoldDB" id="C6PU53"/>
<name>C6PU53_9CLOT</name>
<dbReference type="Proteomes" id="UP000004198">
    <property type="component" value="Unassembled WGS sequence"/>
</dbReference>
<evidence type="ECO:0000313" key="3">
    <source>
        <dbReference type="Proteomes" id="UP000004198"/>
    </source>
</evidence>
<dbReference type="STRING" id="536227.Ccar_24565"/>
<keyword evidence="3" id="KW-1185">Reference proteome</keyword>
<proteinExistence type="predicted"/>
<keyword evidence="1" id="KW-0472">Membrane</keyword>
<dbReference type="eggNOG" id="ENOG50346GD">
    <property type="taxonomic scope" value="Bacteria"/>
</dbReference>